<dbReference type="PROSITE" id="PS52004">
    <property type="entry name" value="KS3_2"/>
    <property type="match status" value="1"/>
</dbReference>
<dbReference type="Gene3D" id="3.40.47.10">
    <property type="match status" value="1"/>
</dbReference>
<evidence type="ECO:0000256" key="2">
    <source>
        <dbReference type="ARBA" id="ARBA00008467"/>
    </source>
</evidence>
<dbReference type="InterPro" id="IPR016039">
    <property type="entry name" value="Thiolase-like"/>
</dbReference>
<comment type="function">
    <text evidence="10">Proposed to synthesize NOD factor fatty acyl chain. Involved in the synthesis of a highly unsaturated fatty acid moiety, which forms part of a lipo-oligosaccharide that is responsible for host specificity.</text>
</comment>
<keyword evidence="9" id="KW-0472">Membrane</keyword>
<evidence type="ECO:0000256" key="5">
    <source>
        <dbReference type="ARBA" id="ARBA00022519"/>
    </source>
</evidence>
<dbReference type="InterPro" id="IPR014031">
    <property type="entry name" value="Ketoacyl_synth_C"/>
</dbReference>
<proteinExistence type="inferred from homology"/>
<dbReference type="SMART" id="SM00825">
    <property type="entry name" value="PKS_KS"/>
    <property type="match status" value="1"/>
</dbReference>
<evidence type="ECO:0000256" key="8">
    <source>
        <dbReference type="ARBA" id="ARBA00022989"/>
    </source>
</evidence>
<keyword evidence="5" id="KW-0997">Cell inner membrane</keyword>
<dbReference type="InterPro" id="IPR014030">
    <property type="entry name" value="Ketoacyl_synth_N"/>
</dbReference>
<protein>
    <recommendedName>
        <fullName evidence="11">Nodulation protein E</fullName>
    </recommendedName>
    <alternativeName>
        <fullName evidence="12">Host-specificity of nodulation protein B</fullName>
    </alternativeName>
</protein>
<dbReference type="InterPro" id="IPR018201">
    <property type="entry name" value="Ketoacyl_synth_AS"/>
</dbReference>
<gene>
    <name evidence="14" type="ORF">MNBD_NITROSPINAE02-2087</name>
</gene>
<dbReference type="PANTHER" id="PTHR11712">
    <property type="entry name" value="POLYKETIDE SYNTHASE-RELATED"/>
    <property type="match status" value="1"/>
</dbReference>
<keyword evidence="7" id="KW-0812">Transmembrane</keyword>
<dbReference type="GO" id="GO:0005886">
    <property type="term" value="C:plasma membrane"/>
    <property type="evidence" value="ECO:0007669"/>
    <property type="project" value="UniProtKB-SubCell"/>
</dbReference>
<dbReference type="CDD" id="cd00834">
    <property type="entry name" value="KAS_I_II"/>
    <property type="match status" value="1"/>
</dbReference>
<sequence length="412" mass="43602">MKRIVITGVGAACAFGGWEAFRRSVRDGHSGVSGIRLFQPNGLKSRVASQTGDRLLASIEVTKETKLYSRAVRHAVVAAKEAFETAGLDPKAFTEEEALDTAVYIGSGGGGIDIQESQYEIFFGASKKKVSPFAIPVSLVGMVSSELSTSFGLLGPSQVISTGCTSSTDAIGQGAWMMRTGAVKRALVGGTDACITPGLMTAFDRMGVVSTRFNDTPRNASRPFSRERDGFVLGEGSWMFVLETLEDAINRGAPIFAEVAGWAANCEAGHRVRMNEDGKMPARAMTKAMENAEVNREDVSYISFHGTGTLLNDAVETRAMKIVFGARPPAGSSPKSMLGHPQGSCGAMGLAATLAGMGEGFLPPTINLESPDPECDLDYIPCEARDGAIETALLNCMGFGSRNSALVVKKFK</sequence>
<feature type="domain" description="Ketosynthase family 3 (KS3)" evidence="13">
    <location>
        <begin position="1"/>
        <end position="410"/>
    </location>
</feature>
<keyword evidence="4" id="KW-1003">Cell membrane</keyword>
<dbReference type="Pfam" id="PF02801">
    <property type="entry name" value="Ketoacyl-synt_C"/>
    <property type="match status" value="1"/>
</dbReference>
<dbReference type="PANTHER" id="PTHR11712:SF352">
    <property type="entry name" value="3-OXOACYL-[ACYL-CARRIER-PROTEIN] SYNTHASE"/>
    <property type="match status" value="1"/>
</dbReference>
<comment type="subcellular location">
    <subcellularLocation>
        <location evidence="1">Cell inner membrane</location>
    </subcellularLocation>
</comment>
<dbReference type="EMBL" id="UOGE01000066">
    <property type="protein sequence ID" value="VAX21409.1"/>
    <property type="molecule type" value="Genomic_DNA"/>
</dbReference>
<evidence type="ECO:0000313" key="14">
    <source>
        <dbReference type="EMBL" id="VAX21409.1"/>
    </source>
</evidence>
<dbReference type="AlphaFoldDB" id="A0A3B1BU22"/>
<evidence type="ECO:0000256" key="3">
    <source>
        <dbReference type="ARBA" id="ARBA00022458"/>
    </source>
</evidence>
<keyword evidence="6 14" id="KW-0808">Transferase</keyword>
<dbReference type="GO" id="GO:0006633">
    <property type="term" value="P:fatty acid biosynthetic process"/>
    <property type="evidence" value="ECO:0007669"/>
    <property type="project" value="InterPro"/>
</dbReference>
<dbReference type="InterPro" id="IPR020841">
    <property type="entry name" value="PKS_Beta-ketoAc_synthase_dom"/>
</dbReference>
<evidence type="ECO:0000256" key="4">
    <source>
        <dbReference type="ARBA" id="ARBA00022475"/>
    </source>
</evidence>
<comment type="similarity">
    <text evidence="2">Belongs to the thiolase-like superfamily. Beta-ketoacyl-ACP synthases family.</text>
</comment>
<evidence type="ECO:0000256" key="7">
    <source>
        <dbReference type="ARBA" id="ARBA00022692"/>
    </source>
</evidence>
<keyword evidence="8" id="KW-1133">Transmembrane helix</keyword>
<dbReference type="SUPFAM" id="SSF53901">
    <property type="entry name" value="Thiolase-like"/>
    <property type="match status" value="2"/>
</dbReference>
<evidence type="ECO:0000256" key="9">
    <source>
        <dbReference type="ARBA" id="ARBA00023136"/>
    </source>
</evidence>
<evidence type="ECO:0000256" key="12">
    <source>
        <dbReference type="ARBA" id="ARBA00041756"/>
    </source>
</evidence>
<dbReference type="GO" id="GO:0004315">
    <property type="term" value="F:3-oxoacyl-[acyl-carrier-protein] synthase activity"/>
    <property type="evidence" value="ECO:0007669"/>
    <property type="project" value="InterPro"/>
</dbReference>
<evidence type="ECO:0000256" key="6">
    <source>
        <dbReference type="ARBA" id="ARBA00022679"/>
    </source>
</evidence>
<evidence type="ECO:0000256" key="11">
    <source>
        <dbReference type="ARBA" id="ARBA00039445"/>
    </source>
</evidence>
<evidence type="ECO:0000256" key="1">
    <source>
        <dbReference type="ARBA" id="ARBA00004533"/>
    </source>
</evidence>
<keyword evidence="14" id="KW-0012">Acyltransferase</keyword>
<accession>A0A3B1BU22</accession>
<dbReference type="InterPro" id="IPR000794">
    <property type="entry name" value="Beta-ketoacyl_synthase"/>
</dbReference>
<organism evidence="14">
    <name type="scientific">hydrothermal vent metagenome</name>
    <dbReference type="NCBI Taxonomy" id="652676"/>
    <lineage>
        <taxon>unclassified sequences</taxon>
        <taxon>metagenomes</taxon>
        <taxon>ecological metagenomes</taxon>
    </lineage>
</organism>
<reference evidence="14" key="1">
    <citation type="submission" date="2018-06" db="EMBL/GenBank/DDBJ databases">
        <authorList>
            <person name="Zhirakovskaya E."/>
        </authorList>
    </citation>
    <scope>NUCLEOTIDE SEQUENCE</scope>
</reference>
<keyword evidence="3" id="KW-0536">Nodulation</keyword>
<dbReference type="GO" id="GO:0009877">
    <property type="term" value="P:nodulation"/>
    <property type="evidence" value="ECO:0007669"/>
    <property type="project" value="UniProtKB-KW"/>
</dbReference>
<dbReference type="Pfam" id="PF00109">
    <property type="entry name" value="ketoacyl-synt"/>
    <property type="match status" value="1"/>
</dbReference>
<dbReference type="PROSITE" id="PS00606">
    <property type="entry name" value="KS3_1"/>
    <property type="match status" value="1"/>
</dbReference>
<evidence type="ECO:0000256" key="10">
    <source>
        <dbReference type="ARBA" id="ARBA00037576"/>
    </source>
</evidence>
<name>A0A3B1BU22_9ZZZZ</name>
<evidence type="ECO:0000259" key="13">
    <source>
        <dbReference type="PROSITE" id="PS52004"/>
    </source>
</evidence>